<reference evidence="3" key="2">
    <citation type="submission" date="2022-06" db="UniProtKB">
        <authorList>
            <consortium name="EnsemblMetazoa"/>
        </authorList>
    </citation>
    <scope>IDENTIFICATION</scope>
    <source>
        <strain evidence="3">DF5081</strain>
    </source>
</reference>
<feature type="compositionally biased region" description="Acidic residues" evidence="1">
    <location>
        <begin position="116"/>
        <end position="147"/>
    </location>
</feature>
<accession>A0A8R1I7I5</accession>
<feature type="domain" description="ESF1 RRM" evidence="2">
    <location>
        <begin position="215"/>
        <end position="275"/>
    </location>
</feature>
<dbReference type="PANTHER" id="PTHR12202">
    <property type="entry name" value="ESF1 HOMOLOG"/>
    <property type="match status" value="1"/>
</dbReference>
<dbReference type="Pfam" id="PF25121">
    <property type="entry name" value="RRM_ESF1"/>
    <property type="match status" value="1"/>
</dbReference>
<protein>
    <recommendedName>
        <fullName evidence="2">ESF1 RRM domain-containing protein</fullName>
    </recommendedName>
</protein>
<dbReference type="InterPro" id="IPR056750">
    <property type="entry name" value="RRM_ESF1"/>
</dbReference>
<evidence type="ECO:0000313" key="3">
    <source>
        <dbReference type="EnsemblMetazoa" id="CJA17242.1"/>
    </source>
</evidence>
<evidence type="ECO:0000313" key="4">
    <source>
        <dbReference type="Proteomes" id="UP000005237"/>
    </source>
</evidence>
<dbReference type="EnsemblMetazoa" id="CJA17242.1">
    <property type="protein sequence ID" value="CJA17242.1"/>
    <property type="gene ID" value="WBGene00136446"/>
</dbReference>
<name>A0A8R1I7I5_CAEJA</name>
<feature type="compositionally biased region" description="Basic and acidic residues" evidence="1">
    <location>
        <begin position="13"/>
        <end position="22"/>
    </location>
</feature>
<sequence length="287" mass="32265">MAKKKVVKSSGLNDERFSRIKSDPMFAGMKNSEKKVVIDKRFAAALTDERFATRGKVDMRGRKQNKVFGNNMLDLYEVEGGEDDDDEEAVKEKKKEPKKKVKTSQNKKQEDKELGDFFDEDNDDVEAEADDGEEAEDEESDEDDVDEKDGVNGFKKLDLARGEGNLESSSDDSDSDEDEDEEADGAWDAEKEKTQAELDLASLDKDVDQVEWTSRRIAVCNLEWDNINCEDILMLVKSFAPQGGSVKTVGIYLSDFGKEQLGKEEKTGPLVKLVKPIEDYAEGEMDK</sequence>
<reference evidence="4" key="1">
    <citation type="submission" date="2010-08" db="EMBL/GenBank/DDBJ databases">
        <authorList>
            <consortium name="Caenorhabditis japonica Sequencing Consortium"/>
            <person name="Wilson R.K."/>
        </authorList>
    </citation>
    <scope>NUCLEOTIDE SEQUENCE [LARGE SCALE GENOMIC DNA]</scope>
    <source>
        <strain evidence="4">DF5081</strain>
    </source>
</reference>
<dbReference type="GO" id="GO:0006364">
    <property type="term" value="P:rRNA processing"/>
    <property type="evidence" value="ECO:0007669"/>
    <property type="project" value="InterPro"/>
</dbReference>
<feature type="region of interest" description="Disordered" evidence="1">
    <location>
        <begin position="76"/>
        <end position="195"/>
    </location>
</feature>
<dbReference type="InterPro" id="IPR039754">
    <property type="entry name" value="Esf1"/>
</dbReference>
<dbReference type="PANTHER" id="PTHR12202:SF0">
    <property type="entry name" value="ESF1 HOMOLOG"/>
    <property type="match status" value="1"/>
</dbReference>
<feature type="compositionally biased region" description="Acidic residues" evidence="1">
    <location>
        <begin position="169"/>
        <end position="187"/>
    </location>
</feature>
<feature type="region of interest" description="Disordered" evidence="1">
    <location>
        <begin position="1"/>
        <end position="22"/>
    </location>
</feature>
<organism evidence="3 4">
    <name type="scientific">Caenorhabditis japonica</name>
    <dbReference type="NCBI Taxonomy" id="281687"/>
    <lineage>
        <taxon>Eukaryota</taxon>
        <taxon>Metazoa</taxon>
        <taxon>Ecdysozoa</taxon>
        <taxon>Nematoda</taxon>
        <taxon>Chromadorea</taxon>
        <taxon>Rhabditida</taxon>
        <taxon>Rhabditina</taxon>
        <taxon>Rhabditomorpha</taxon>
        <taxon>Rhabditoidea</taxon>
        <taxon>Rhabditidae</taxon>
        <taxon>Peloderinae</taxon>
        <taxon>Caenorhabditis</taxon>
    </lineage>
</organism>
<evidence type="ECO:0000259" key="2">
    <source>
        <dbReference type="Pfam" id="PF25121"/>
    </source>
</evidence>
<proteinExistence type="predicted"/>
<keyword evidence="4" id="KW-1185">Reference proteome</keyword>
<dbReference type="GO" id="GO:0003723">
    <property type="term" value="F:RNA binding"/>
    <property type="evidence" value="ECO:0007669"/>
    <property type="project" value="TreeGrafter"/>
</dbReference>
<evidence type="ECO:0000256" key="1">
    <source>
        <dbReference type="SAM" id="MobiDB-lite"/>
    </source>
</evidence>
<feature type="compositionally biased region" description="Acidic residues" evidence="1">
    <location>
        <begin position="76"/>
        <end position="89"/>
    </location>
</feature>
<dbReference type="AlphaFoldDB" id="A0A8R1I7I5"/>
<dbReference type="Proteomes" id="UP000005237">
    <property type="component" value="Unassembled WGS sequence"/>
</dbReference>